<dbReference type="SUPFAM" id="SSF56112">
    <property type="entry name" value="Protein kinase-like (PK-like)"/>
    <property type="match status" value="1"/>
</dbReference>
<evidence type="ECO:0000256" key="1">
    <source>
        <dbReference type="ARBA" id="ARBA00004173"/>
    </source>
</evidence>
<keyword evidence="5" id="KW-0496">Mitochondrion</keyword>
<evidence type="ECO:0000313" key="7">
    <source>
        <dbReference type="EMBL" id="CAK9438785.1"/>
    </source>
</evidence>
<evidence type="ECO:0000313" key="8">
    <source>
        <dbReference type="Proteomes" id="UP001497383"/>
    </source>
</evidence>
<dbReference type="RefSeq" id="XP_066829947.1">
    <property type="nucleotide sequence ID" value="XM_066973072.1"/>
</dbReference>
<dbReference type="InterPro" id="IPR051035">
    <property type="entry name" value="Mito_inheritance_9"/>
</dbReference>
<proteinExistence type="inferred from homology"/>
<evidence type="ECO:0000256" key="3">
    <source>
        <dbReference type="ARBA" id="ARBA00016197"/>
    </source>
</evidence>
<evidence type="ECO:0000256" key="5">
    <source>
        <dbReference type="ARBA" id="ARBA00023128"/>
    </source>
</evidence>
<name>A0ABP0ZKW6_9ASCO</name>
<evidence type="ECO:0000256" key="6">
    <source>
        <dbReference type="ARBA" id="ARBA00031849"/>
    </source>
</evidence>
<gene>
    <name evidence="7" type="ORF">LODBEIA_P30090</name>
</gene>
<reference evidence="7 8" key="1">
    <citation type="submission" date="2024-03" db="EMBL/GenBank/DDBJ databases">
        <authorList>
            <person name="Brejova B."/>
        </authorList>
    </citation>
    <scope>NUCLEOTIDE SEQUENCE [LARGE SCALE GENOMIC DNA]</scope>
    <source>
        <strain evidence="7 8">CBS 14171</strain>
    </source>
</reference>
<protein>
    <recommendedName>
        <fullName evidence="3">Altered inheritance of mitochondria protein 9, mitochondrial</fullName>
    </recommendedName>
    <alternativeName>
        <fullName evidence="6">Found in mitochondrial proteome protein 29</fullName>
    </alternativeName>
</protein>
<evidence type="ECO:0000256" key="2">
    <source>
        <dbReference type="ARBA" id="ARBA00005543"/>
    </source>
</evidence>
<dbReference type="PANTHER" id="PTHR36091:SF1">
    <property type="entry name" value="ALTERED INHERITANCE OF MITOCHONDRIA PROTEIN 9, MITOCHONDRIAL"/>
    <property type="match status" value="1"/>
</dbReference>
<dbReference type="Gene3D" id="3.30.200.20">
    <property type="entry name" value="Phosphorylase Kinase, domain 1"/>
    <property type="match status" value="1"/>
</dbReference>
<evidence type="ECO:0000256" key="4">
    <source>
        <dbReference type="ARBA" id="ARBA00022946"/>
    </source>
</evidence>
<keyword evidence="4" id="KW-0809">Transit peptide</keyword>
<sequence length="628" mass="71873">MLSRTVRATLKRQLSKRCLAKATVPCAVRQFATKTSANAKEIYTKLSDSNDPARNKFFQYSWGSWLKDDQFKKKQRETFFSIEGLTSFLNGVNSLRETEAGLLAQPKHHKNLFVLQNNLTDALLGSKEDNLMVTSIASIHEGKHHRIYKVTLSSGKDLVLRIPYKLDSDAAISAKIKSEVATMDFLDLKLKLQVPKILAYGPDRTNEVGTPFILQEFIPGDLLMKKWHPLVPDSESTDKELRSVIDPIAKFQDDLLKLTFTKFGSLYFYNDVKPELQKDEPYEAGEEEETDFALRNRWRIGASVEKQFTKDKRKLPQSVVDEYNGPWDASNPSALMTSVAEIELENAKNKLAIADADAGEVTDKELLKNQIKTFEHLKQIGPSLLNSKSKSIQNVEELFKPRLYVPDLDPLNVIEKPDGKTYFVDFEGSTIKPFILTSYPNFVAYQGAKVYNLQQDIPGYQEMDPVEKQQYEFMYYKTRNERIWEIELNKYRHDLIAVASPHIKVLKSPYLQALDLKDPKDYLYVEGSIIQLQTMWDAYIANELVKPQEQGNNDFPVKYDEKFLHQYQQDLNDHQLSTASSPFGATSGWIPQDMFDTLKEQGIIVDLGDGNYKIETDKVLENPPKESD</sequence>
<accession>A0ABP0ZKW6</accession>
<comment type="similarity">
    <text evidence="2">Belongs to the AIM9 family.</text>
</comment>
<dbReference type="EMBL" id="OZ022407">
    <property type="protein sequence ID" value="CAK9438785.1"/>
    <property type="molecule type" value="Genomic_DNA"/>
</dbReference>
<keyword evidence="8" id="KW-1185">Reference proteome</keyword>
<dbReference type="Proteomes" id="UP001497383">
    <property type="component" value="Chromosome 3"/>
</dbReference>
<organism evidence="7 8">
    <name type="scientific">Lodderomyces beijingensis</name>
    <dbReference type="NCBI Taxonomy" id="1775926"/>
    <lineage>
        <taxon>Eukaryota</taxon>
        <taxon>Fungi</taxon>
        <taxon>Dikarya</taxon>
        <taxon>Ascomycota</taxon>
        <taxon>Saccharomycotina</taxon>
        <taxon>Pichiomycetes</taxon>
        <taxon>Debaryomycetaceae</taxon>
        <taxon>Candida/Lodderomyces clade</taxon>
        <taxon>Lodderomyces</taxon>
    </lineage>
</organism>
<comment type="subcellular location">
    <subcellularLocation>
        <location evidence="1">Mitochondrion</location>
    </subcellularLocation>
</comment>
<dbReference type="InterPro" id="IPR011009">
    <property type="entry name" value="Kinase-like_dom_sf"/>
</dbReference>
<dbReference type="GeneID" id="92208205"/>
<dbReference type="PANTHER" id="PTHR36091">
    <property type="entry name" value="ALTERED INHERITANCE OF MITOCHONDRIA PROTEIN 9, MITOCHONDRIAL"/>
    <property type="match status" value="1"/>
</dbReference>